<name>A0ACD3APE7_9AGAR</name>
<organism evidence="1 2">
    <name type="scientific">Pluteus cervinus</name>
    <dbReference type="NCBI Taxonomy" id="181527"/>
    <lineage>
        <taxon>Eukaryota</taxon>
        <taxon>Fungi</taxon>
        <taxon>Dikarya</taxon>
        <taxon>Basidiomycota</taxon>
        <taxon>Agaricomycotina</taxon>
        <taxon>Agaricomycetes</taxon>
        <taxon>Agaricomycetidae</taxon>
        <taxon>Agaricales</taxon>
        <taxon>Pluteineae</taxon>
        <taxon>Pluteaceae</taxon>
        <taxon>Pluteus</taxon>
    </lineage>
</organism>
<accession>A0ACD3APE7</accession>
<dbReference type="Proteomes" id="UP000308600">
    <property type="component" value="Unassembled WGS sequence"/>
</dbReference>
<sequence length="121" mass="12791">MQAKFLSAIVLVAASLGASAAPTDEYPGGTYVCPETNWGGDCKSIVWETGLCQRGGNILPGNVIGSFRPNELTICYGYQQRNCVGNATWTWTYPGEADGGASSGVLWTGNLKSFNCDAKTD</sequence>
<protein>
    <submittedName>
        <fullName evidence="1">Uncharacterized protein</fullName>
    </submittedName>
</protein>
<evidence type="ECO:0000313" key="1">
    <source>
        <dbReference type="EMBL" id="TFK67512.1"/>
    </source>
</evidence>
<dbReference type="EMBL" id="ML208374">
    <property type="protein sequence ID" value="TFK67512.1"/>
    <property type="molecule type" value="Genomic_DNA"/>
</dbReference>
<evidence type="ECO:0000313" key="2">
    <source>
        <dbReference type="Proteomes" id="UP000308600"/>
    </source>
</evidence>
<keyword evidence="2" id="KW-1185">Reference proteome</keyword>
<proteinExistence type="predicted"/>
<gene>
    <name evidence="1" type="ORF">BDN72DRAFT_842944</name>
</gene>
<reference evidence="1 2" key="1">
    <citation type="journal article" date="2019" name="Nat. Ecol. Evol.">
        <title>Megaphylogeny resolves global patterns of mushroom evolution.</title>
        <authorList>
            <person name="Varga T."/>
            <person name="Krizsan K."/>
            <person name="Foldi C."/>
            <person name="Dima B."/>
            <person name="Sanchez-Garcia M."/>
            <person name="Sanchez-Ramirez S."/>
            <person name="Szollosi G.J."/>
            <person name="Szarkandi J.G."/>
            <person name="Papp V."/>
            <person name="Albert L."/>
            <person name="Andreopoulos W."/>
            <person name="Angelini C."/>
            <person name="Antonin V."/>
            <person name="Barry K.W."/>
            <person name="Bougher N.L."/>
            <person name="Buchanan P."/>
            <person name="Buyck B."/>
            <person name="Bense V."/>
            <person name="Catcheside P."/>
            <person name="Chovatia M."/>
            <person name="Cooper J."/>
            <person name="Damon W."/>
            <person name="Desjardin D."/>
            <person name="Finy P."/>
            <person name="Geml J."/>
            <person name="Haridas S."/>
            <person name="Hughes K."/>
            <person name="Justo A."/>
            <person name="Karasinski D."/>
            <person name="Kautmanova I."/>
            <person name="Kiss B."/>
            <person name="Kocsube S."/>
            <person name="Kotiranta H."/>
            <person name="LaButti K.M."/>
            <person name="Lechner B.E."/>
            <person name="Liimatainen K."/>
            <person name="Lipzen A."/>
            <person name="Lukacs Z."/>
            <person name="Mihaltcheva S."/>
            <person name="Morgado L.N."/>
            <person name="Niskanen T."/>
            <person name="Noordeloos M.E."/>
            <person name="Ohm R.A."/>
            <person name="Ortiz-Santana B."/>
            <person name="Ovrebo C."/>
            <person name="Racz N."/>
            <person name="Riley R."/>
            <person name="Savchenko A."/>
            <person name="Shiryaev A."/>
            <person name="Soop K."/>
            <person name="Spirin V."/>
            <person name="Szebenyi C."/>
            <person name="Tomsovsky M."/>
            <person name="Tulloss R.E."/>
            <person name="Uehling J."/>
            <person name="Grigoriev I.V."/>
            <person name="Vagvolgyi C."/>
            <person name="Papp T."/>
            <person name="Martin F.M."/>
            <person name="Miettinen O."/>
            <person name="Hibbett D.S."/>
            <person name="Nagy L.G."/>
        </authorList>
    </citation>
    <scope>NUCLEOTIDE SEQUENCE [LARGE SCALE GENOMIC DNA]</scope>
    <source>
        <strain evidence="1 2">NL-1719</strain>
    </source>
</reference>